<accession>A0A5B7DEK6</accession>
<dbReference type="EMBL" id="VSRR010000794">
    <property type="protein sequence ID" value="MPC19693.1"/>
    <property type="molecule type" value="Genomic_DNA"/>
</dbReference>
<organism evidence="1 2">
    <name type="scientific">Portunus trituberculatus</name>
    <name type="common">Swimming crab</name>
    <name type="synonym">Neptunus trituberculatus</name>
    <dbReference type="NCBI Taxonomy" id="210409"/>
    <lineage>
        <taxon>Eukaryota</taxon>
        <taxon>Metazoa</taxon>
        <taxon>Ecdysozoa</taxon>
        <taxon>Arthropoda</taxon>
        <taxon>Crustacea</taxon>
        <taxon>Multicrustacea</taxon>
        <taxon>Malacostraca</taxon>
        <taxon>Eumalacostraca</taxon>
        <taxon>Eucarida</taxon>
        <taxon>Decapoda</taxon>
        <taxon>Pleocyemata</taxon>
        <taxon>Brachyura</taxon>
        <taxon>Eubrachyura</taxon>
        <taxon>Portunoidea</taxon>
        <taxon>Portunidae</taxon>
        <taxon>Portuninae</taxon>
        <taxon>Portunus</taxon>
    </lineage>
</organism>
<reference evidence="1 2" key="1">
    <citation type="submission" date="2019-05" db="EMBL/GenBank/DDBJ databases">
        <title>Another draft genome of Portunus trituberculatus and its Hox gene families provides insights of decapod evolution.</title>
        <authorList>
            <person name="Jeong J.-H."/>
            <person name="Song I."/>
            <person name="Kim S."/>
            <person name="Choi T."/>
            <person name="Kim D."/>
            <person name="Ryu S."/>
            <person name="Kim W."/>
        </authorList>
    </citation>
    <scope>NUCLEOTIDE SEQUENCE [LARGE SCALE GENOMIC DNA]</scope>
    <source>
        <tissue evidence="1">Muscle</tissue>
    </source>
</reference>
<name>A0A5B7DEK6_PORTR</name>
<evidence type="ECO:0000313" key="1">
    <source>
        <dbReference type="EMBL" id="MPC19693.1"/>
    </source>
</evidence>
<comment type="caution">
    <text evidence="1">The sequence shown here is derived from an EMBL/GenBank/DDBJ whole genome shotgun (WGS) entry which is preliminary data.</text>
</comment>
<keyword evidence="2" id="KW-1185">Reference proteome</keyword>
<dbReference type="AlphaFoldDB" id="A0A5B7DEK6"/>
<proteinExistence type="predicted"/>
<evidence type="ECO:0000313" key="2">
    <source>
        <dbReference type="Proteomes" id="UP000324222"/>
    </source>
</evidence>
<sequence length="123" mass="13442">MVRKEENVLPQHLHLTTTISSSPIISPALMRLALRKVILSSANTLDCLSLSHAIWGGTLSTTQMLEHTCFSTSSHTTYRPMNPHPGETWGEIGCVRVIGDQGKVDQSGWQKGFASPLEMTDAP</sequence>
<dbReference type="Proteomes" id="UP000324222">
    <property type="component" value="Unassembled WGS sequence"/>
</dbReference>
<protein>
    <submittedName>
        <fullName evidence="1">Uncharacterized protein</fullName>
    </submittedName>
</protein>
<gene>
    <name evidence="1" type="ORF">E2C01_012618</name>
</gene>